<proteinExistence type="inferred from homology"/>
<dbReference type="InterPro" id="IPR011611">
    <property type="entry name" value="PfkB_dom"/>
</dbReference>
<feature type="domain" description="Carbohydrate kinase PfkB" evidence="4">
    <location>
        <begin position="2"/>
        <end position="274"/>
    </location>
</feature>
<evidence type="ECO:0000313" key="5">
    <source>
        <dbReference type="EMBL" id="GAA4073526.1"/>
    </source>
</evidence>
<evidence type="ECO:0000313" key="6">
    <source>
        <dbReference type="Proteomes" id="UP001500683"/>
    </source>
</evidence>
<protein>
    <submittedName>
        <fullName evidence="5">Sugar kinase</fullName>
    </submittedName>
</protein>
<dbReference type="SUPFAM" id="SSF53613">
    <property type="entry name" value="Ribokinase-like"/>
    <property type="match status" value="1"/>
</dbReference>
<dbReference type="PANTHER" id="PTHR43320:SF2">
    <property type="entry name" value="2-DEHYDRO-3-DEOXYGLUCONOKINASE_2-DEHYDRO-3-DEOXYGALACTONOKINASE"/>
    <property type="match status" value="1"/>
</dbReference>
<dbReference type="Pfam" id="PF00294">
    <property type="entry name" value="PfkB"/>
    <property type="match status" value="1"/>
</dbReference>
<evidence type="ECO:0000256" key="3">
    <source>
        <dbReference type="ARBA" id="ARBA00022777"/>
    </source>
</evidence>
<name>A0ABP7VV13_9ACTN</name>
<sequence>MHVGGAELNTLIAAAALGVPATWATRLADNPLGRRIAAHSAAYGVRPQVDWDAGARAPLYFVEHGVPPRPAEVLYDRSGTAMTLLSPDTFVWKDLVAGSAAAVSTGITCALGEGPARAVTAFFGAARDAGSLTVFDVNHRAKLWSWEQAVPVLRAVLPHVDLLLAGRDDLLRLVPGADPGADQVTLARRAIEVYGHETVVLRETSQLPGRRVATAVTAVTADAEYAGRAYEADVVDAFGAGDAALGVLLASRLAGDDPATTVDKAAWAGAFQHTLPGDVCLIRPSDLTRRGAPARRILR</sequence>
<dbReference type="Proteomes" id="UP001500683">
    <property type="component" value="Unassembled WGS sequence"/>
</dbReference>
<keyword evidence="6" id="KW-1185">Reference proteome</keyword>
<reference evidence="6" key="1">
    <citation type="journal article" date="2019" name="Int. J. Syst. Evol. Microbiol.">
        <title>The Global Catalogue of Microorganisms (GCM) 10K type strain sequencing project: providing services to taxonomists for standard genome sequencing and annotation.</title>
        <authorList>
            <consortium name="The Broad Institute Genomics Platform"/>
            <consortium name="The Broad Institute Genome Sequencing Center for Infectious Disease"/>
            <person name="Wu L."/>
            <person name="Ma J."/>
        </authorList>
    </citation>
    <scope>NUCLEOTIDE SEQUENCE [LARGE SCALE GENOMIC DNA]</scope>
    <source>
        <strain evidence="6">JCM 16702</strain>
    </source>
</reference>
<evidence type="ECO:0000256" key="2">
    <source>
        <dbReference type="ARBA" id="ARBA00022679"/>
    </source>
</evidence>
<dbReference type="InterPro" id="IPR052700">
    <property type="entry name" value="Carb_kinase_PfkB-like"/>
</dbReference>
<dbReference type="GO" id="GO:0016301">
    <property type="term" value="F:kinase activity"/>
    <property type="evidence" value="ECO:0007669"/>
    <property type="project" value="UniProtKB-KW"/>
</dbReference>
<dbReference type="InterPro" id="IPR029056">
    <property type="entry name" value="Ribokinase-like"/>
</dbReference>
<comment type="similarity">
    <text evidence="1">Belongs to the carbohydrate kinase PfkB family.</text>
</comment>
<evidence type="ECO:0000256" key="1">
    <source>
        <dbReference type="ARBA" id="ARBA00010688"/>
    </source>
</evidence>
<keyword evidence="3 5" id="KW-0418">Kinase</keyword>
<gene>
    <name evidence="5" type="ORF">GCM10022214_32530</name>
</gene>
<dbReference type="EMBL" id="BAAAZG010000018">
    <property type="protein sequence ID" value="GAA4073526.1"/>
    <property type="molecule type" value="Genomic_DNA"/>
</dbReference>
<organism evidence="5 6">
    <name type="scientific">Actinomadura miaoliensis</name>
    <dbReference type="NCBI Taxonomy" id="430685"/>
    <lineage>
        <taxon>Bacteria</taxon>
        <taxon>Bacillati</taxon>
        <taxon>Actinomycetota</taxon>
        <taxon>Actinomycetes</taxon>
        <taxon>Streptosporangiales</taxon>
        <taxon>Thermomonosporaceae</taxon>
        <taxon>Actinomadura</taxon>
    </lineage>
</organism>
<comment type="caution">
    <text evidence="5">The sequence shown here is derived from an EMBL/GenBank/DDBJ whole genome shotgun (WGS) entry which is preliminary data.</text>
</comment>
<dbReference type="CDD" id="cd01166">
    <property type="entry name" value="KdgK"/>
    <property type="match status" value="1"/>
</dbReference>
<dbReference type="PANTHER" id="PTHR43320">
    <property type="entry name" value="SUGAR KINASE"/>
    <property type="match status" value="1"/>
</dbReference>
<evidence type="ECO:0000259" key="4">
    <source>
        <dbReference type="Pfam" id="PF00294"/>
    </source>
</evidence>
<accession>A0ABP7VV13</accession>
<keyword evidence="2" id="KW-0808">Transferase</keyword>
<dbReference type="Gene3D" id="3.40.1190.20">
    <property type="match status" value="1"/>
</dbReference>